<organism evidence="2 3">
    <name type="scientific">Catellatospora coxensis</name>
    <dbReference type="NCBI Taxonomy" id="310354"/>
    <lineage>
        <taxon>Bacteria</taxon>
        <taxon>Bacillati</taxon>
        <taxon>Actinomycetota</taxon>
        <taxon>Actinomycetes</taxon>
        <taxon>Micromonosporales</taxon>
        <taxon>Micromonosporaceae</taxon>
        <taxon>Catellatospora</taxon>
    </lineage>
</organism>
<reference evidence="2 3" key="1">
    <citation type="submission" date="2021-01" db="EMBL/GenBank/DDBJ databases">
        <title>Whole genome shotgun sequence of Catellatospora coxensis NBRC 107359.</title>
        <authorList>
            <person name="Komaki H."/>
            <person name="Tamura T."/>
        </authorList>
    </citation>
    <scope>NUCLEOTIDE SEQUENCE [LARGE SCALE GENOMIC DNA]</scope>
    <source>
        <strain evidence="2 3">NBRC 107359</strain>
    </source>
</reference>
<name>A0A8J3KY89_9ACTN</name>
<dbReference type="PROSITE" id="PS51257">
    <property type="entry name" value="PROKAR_LIPOPROTEIN"/>
    <property type="match status" value="1"/>
</dbReference>
<evidence type="ECO:0000313" key="3">
    <source>
        <dbReference type="Proteomes" id="UP000630887"/>
    </source>
</evidence>
<protein>
    <recommendedName>
        <fullName evidence="4">Lipoprotein</fullName>
    </recommendedName>
</protein>
<feature type="chain" id="PRO_5039686658" description="Lipoprotein" evidence="1">
    <location>
        <begin position="22"/>
        <end position="295"/>
    </location>
</feature>
<dbReference type="RefSeq" id="WP_203695745.1">
    <property type="nucleotide sequence ID" value="NZ_BAAALC010000029.1"/>
</dbReference>
<evidence type="ECO:0000256" key="1">
    <source>
        <dbReference type="SAM" id="SignalP"/>
    </source>
</evidence>
<accession>A0A8J3KY89</accession>
<evidence type="ECO:0008006" key="4">
    <source>
        <dbReference type="Google" id="ProtNLM"/>
    </source>
</evidence>
<sequence>MTRRLIRIACPLLAVPALVLAGCAPVPAPTPGAAVPLVAEASPPADEAARLARFADFPVDRKPRPILLLDGRVREYGYHTGDAKIAMSQGRLKLRTELPDSPATVRAALPDGTFELPAISSRQAYDLLAAVGDPASAPDASPAPLLITKVELGTAEFRTDRGPRLLPAWLFTAPDSFQPLAVAAPADTAFWPVEFTDRVMDQAGLAADGVTLTLRLPAPGPLCPGQPVREYAAEAVETAQAAVVRLRVSTAFPAATPGGAESCVRDAMLRTALYTVRLAQPLGNRVLLGPSDNPS</sequence>
<comment type="caution">
    <text evidence="2">The sequence shown here is derived from an EMBL/GenBank/DDBJ whole genome shotgun (WGS) entry which is preliminary data.</text>
</comment>
<dbReference type="AlphaFoldDB" id="A0A8J3KY89"/>
<feature type="signal peptide" evidence="1">
    <location>
        <begin position="1"/>
        <end position="21"/>
    </location>
</feature>
<proteinExistence type="predicted"/>
<keyword evidence="1" id="KW-0732">Signal</keyword>
<evidence type="ECO:0000313" key="2">
    <source>
        <dbReference type="EMBL" id="GIG09125.1"/>
    </source>
</evidence>
<keyword evidence="3" id="KW-1185">Reference proteome</keyword>
<gene>
    <name evidence="2" type="ORF">Cco03nite_58250</name>
</gene>
<dbReference type="Proteomes" id="UP000630887">
    <property type="component" value="Unassembled WGS sequence"/>
</dbReference>
<dbReference type="EMBL" id="BONI01000059">
    <property type="protein sequence ID" value="GIG09125.1"/>
    <property type="molecule type" value="Genomic_DNA"/>
</dbReference>